<gene>
    <name evidence="1" type="ORF">L6452_40409</name>
</gene>
<sequence>MLRKGVDGDAIIKNQTSIDRVRFPTSPSTTLSFLPPRKPNQTKPNQTPLFSSFKISPRTGTALGFFS</sequence>
<organism evidence="1 2">
    <name type="scientific">Arctium lappa</name>
    <name type="common">Greater burdock</name>
    <name type="synonym">Lappa major</name>
    <dbReference type="NCBI Taxonomy" id="4217"/>
    <lineage>
        <taxon>Eukaryota</taxon>
        <taxon>Viridiplantae</taxon>
        <taxon>Streptophyta</taxon>
        <taxon>Embryophyta</taxon>
        <taxon>Tracheophyta</taxon>
        <taxon>Spermatophyta</taxon>
        <taxon>Magnoliopsida</taxon>
        <taxon>eudicotyledons</taxon>
        <taxon>Gunneridae</taxon>
        <taxon>Pentapetalae</taxon>
        <taxon>asterids</taxon>
        <taxon>campanulids</taxon>
        <taxon>Asterales</taxon>
        <taxon>Asteraceae</taxon>
        <taxon>Carduoideae</taxon>
        <taxon>Cardueae</taxon>
        <taxon>Arctiinae</taxon>
        <taxon>Arctium</taxon>
    </lineage>
</organism>
<protein>
    <submittedName>
        <fullName evidence="1">Uncharacterized protein</fullName>
    </submittedName>
</protein>
<dbReference type="EMBL" id="CM042062">
    <property type="protein sequence ID" value="KAI3669183.1"/>
    <property type="molecule type" value="Genomic_DNA"/>
</dbReference>
<keyword evidence="2" id="KW-1185">Reference proteome</keyword>
<accession>A0ACB8XNL9</accession>
<evidence type="ECO:0000313" key="2">
    <source>
        <dbReference type="Proteomes" id="UP001055879"/>
    </source>
</evidence>
<reference evidence="1 2" key="2">
    <citation type="journal article" date="2022" name="Mol. Ecol. Resour.">
        <title>The genomes of chicory, endive, great burdock and yacon provide insights into Asteraceae paleo-polyploidization history and plant inulin production.</title>
        <authorList>
            <person name="Fan W."/>
            <person name="Wang S."/>
            <person name="Wang H."/>
            <person name="Wang A."/>
            <person name="Jiang F."/>
            <person name="Liu H."/>
            <person name="Zhao H."/>
            <person name="Xu D."/>
            <person name="Zhang Y."/>
        </authorList>
    </citation>
    <scope>NUCLEOTIDE SEQUENCE [LARGE SCALE GENOMIC DNA]</scope>
    <source>
        <strain evidence="2">cv. Niubang</strain>
    </source>
</reference>
<reference evidence="2" key="1">
    <citation type="journal article" date="2022" name="Mol. Ecol. Resour.">
        <title>The genomes of chicory, endive, great burdock and yacon provide insights into Asteraceae palaeo-polyploidization history and plant inulin production.</title>
        <authorList>
            <person name="Fan W."/>
            <person name="Wang S."/>
            <person name="Wang H."/>
            <person name="Wang A."/>
            <person name="Jiang F."/>
            <person name="Liu H."/>
            <person name="Zhao H."/>
            <person name="Xu D."/>
            <person name="Zhang Y."/>
        </authorList>
    </citation>
    <scope>NUCLEOTIDE SEQUENCE [LARGE SCALE GENOMIC DNA]</scope>
    <source>
        <strain evidence="2">cv. Niubang</strain>
    </source>
</reference>
<comment type="caution">
    <text evidence="1">The sequence shown here is derived from an EMBL/GenBank/DDBJ whole genome shotgun (WGS) entry which is preliminary data.</text>
</comment>
<dbReference type="Proteomes" id="UP001055879">
    <property type="component" value="Linkage Group LG16"/>
</dbReference>
<proteinExistence type="predicted"/>
<evidence type="ECO:0000313" key="1">
    <source>
        <dbReference type="EMBL" id="KAI3669183.1"/>
    </source>
</evidence>
<name>A0ACB8XNL9_ARCLA</name>